<dbReference type="PANTHER" id="PTHR11061">
    <property type="entry name" value="RNA M5U METHYLTRANSFERASE"/>
    <property type="match status" value="1"/>
</dbReference>
<keyword evidence="5" id="KW-0411">Iron-sulfur</keyword>
<feature type="binding site" evidence="6">
    <location>
        <position position="297"/>
    </location>
    <ligand>
        <name>S-adenosyl-L-methionine</name>
        <dbReference type="ChEBI" id="CHEBI:59789"/>
    </ligand>
</feature>
<keyword evidence="2 6" id="KW-0489">Methyltransferase</keyword>
<organism evidence="7 8">
    <name type="scientific">Amaricoccus solimangrovi</name>
    <dbReference type="NCBI Taxonomy" id="2589815"/>
    <lineage>
        <taxon>Bacteria</taxon>
        <taxon>Pseudomonadati</taxon>
        <taxon>Pseudomonadota</taxon>
        <taxon>Alphaproteobacteria</taxon>
        <taxon>Rhodobacterales</taxon>
        <taxon>Paracoccaceae</taxon>
        <taxon>Amaricoccus</taxon>
    </lineage>
</organism>
<evidence type="ECO:0000313" key="8">
    <source>
        <dbReference type="Proteomes" id="UP000319255"/>
    </source>
</evidence>
<keyword evidence="3 6" id="KW-0808">Transferase</keyword>
<dbReference type="Gene3D" id="2.40.50.140">
    <property type="entry name" value="Nucleic acid-binding proteins"/>
    <property type="match status" value="1"/>
</dbReference>
<evidence type="ECO:0000256" key="6">
    <source>
        <dbReference type="PROSITE-ProRule" id="PRU01024"/>
    </source>
</evidence>
<evidence type="ECO:0000256" key="5">
    <source>
        <dbReference type="ARBA" id="ARBA00023014"/>
    </source>
</evidence>
<feature type="binding site" evidence="6">
    <location>
        <position position="277"/>
    </location>
    <ligand>
        <name>S-adenosyl-L-methionine</name>
        <dbReference type="ChEBI" id="CHEBI:59789"/>
    </ligand>
</feature>
<dbReference type="PROSITE" id="PS51687">
    <property type="entry name" value="SAM_MT_RNA_M5U"/>
    <property type="match status" value="1"/>
</dbReference>
<name>A0A501X0C9_9RHOB</name>
<protein>
    <submittedName>
        <fullName evidence="7">Class I SAM-dependent RNA methyltransferase</fullName>
    </submittedName>
</protein>
<accession>A0A501X0C9</accession>
<dbReference type="InterPro" id="IPR029063">
    <property type="entry name" value="SAM-dependent_MTases_sf"/>
</dbReference>
<dbReference type="SUPFAM" id="SSF53335">
    <property type="entry name" value="S-adenosyl-L-methionine-dependent methyltransferases"/>
    <property type="match status" value="1"/>
</dbReference>
<gene>
    <name evidence="7" type="ORF">FJM51_06565</name>
</gene>
<keyword evidence="1" id="KW-0479">Metal-binding</keyword>
<reference evidence="7 8" key="1">
    <citation type="submission" date="2019-06" db="EMBL/GenBank/DDBJ databases">
        <title>A novel bacterium of genus Amaricoccus, isolated from marine sediment.</title>
        <authorList>
            <person name="Huang H."/>
            <person name="Mo K."/>
            <person name="Hu Y."/>
        </authorList>
    </citation>
    <scope>NUCLEOTIDE SEQUENCE [LARGE SCALE GENOMIC DNA]</scope>
    <source>
        <strain evidence="7 8">HB172011</strain>
    </source>
</reference>
<dbReference type="Gene3D" id="3.40.50.150">
    <property type="entry name" value="Vaccinia Virus protein VP39"/>
    <property type="match status" value="1"/>
</dbReference>
<keyword evidence="1" id="KW-0004">4Fe-4S</keyword>
<proteinExistence type="inferred from homology"/>
<dbReference type="Gene3D" id="2.40.50.1070">
    <property type="match status" value="1"/>
</dbReference>
<evidence type="ECO:0000256" key="2">
    <source>
        <dbReference type="ARBA" id="ARBA00022603"/>
    </source>
</evidence>
<comment type="similarity">
    <text evidence="6">Belongs to the class I-like SAM-binding methyltransferase superfamily. RNA M5U methyltransferase family.</text>
</comment>
<dbReference type="AlphaFoldDB" id="A0A501X0C9"/>
<dbReference type="Proteomes" id="UP000319255">
    <property type="component" value="Unassembled WGS sequence"/>
</dbReference>
<sequence>MTEAGEAPREARVERLNRAGEGVAGGEAALTVPFALPGERVRGLPVDGILVPDEIVEAAPERVTPPCRHFGTCGGCALQHASDAFLARWKRETVEVALARHGLSAPFRPVATSPARSRRRASFAGRRTRKTVALGFHARRSEAVVDIIECPLIRPELLAAKPLLAEFTALGAGRGGTIRLALTSSEGGLDLDVREAKPLDGAGLVAAARLAEAGEFARLSWNGETVALRRPPWQAFGAARVTPPPGGFLQATAEGQAALTGAVLEAAGGARRVADLFSGCGTFSLPLAEGAEVRAVENSAPALAALDRGWREARGLRRVTTERRDLFRRPLTGAELDAFEAVVLDPARAGAEAQSRALAASRVRRVAMVSCDPVTFARDVAILAEGGYRLDWVQVVDQFRWSGHVEIAAALTR</sequence>
<evidence type="ECO:0000256" key="1">
    <source>
        <dbReference type="ARBA" id="ARBA00022485"/>
    </source>
</evidence>
<evidence type="ECO:0000256" key="3">
    <source>
        <dbReference type="ARBA" id="ARBA00022679"/>
    </source>
</evidence>
<feature type="binding site" evidence="6">
    <location>
        <position position="345"/>
    </location>
    <ligand>
        <name>S-adenosyl-L-methionine</name>
        <dbReference type="ChEBI" id="CHEBI:59789"/>
    </ligand>
</feature>
<comment type="caution">
    <text evidence="7">The sequence shown here is derived from an EMBL/GenBank/DDBJ whole genome shotgun (WGS) entry which is preliminary data.</text>
</comment>
<dbReference type="PANTHER" id="PTHR11061:SF49">
    <property type="entry name" value="23S RRNA (URACIL(1939)-C(5))-METHYLTRANSFERASE RLMD"/>
    <property type="match status" value="1"/>
</dbReference>
<dbReference type="GO" id="GO:0070041">
    <property type="term" value="F:rRNA (uridine-C5-)-methyltransferase activity"/>
    <property type="evidence" value="ECO:0007669"/>
    <property type="project" value="TreeGrafter"/>
</dbReference>
<keyword evidence="8" id="KW-1185">Reference proteome</keyword>
<feature type="binding site" evidence="6">
    <location>
        <position position="250"/>
    </location>
    <ligand>
        <name>S-adenosyl-L-methionine</name>
        <dbReference type="ChEBI" id="CHEBI:59789"/>
    </ligand>
</feature>
<keyword evidence="4 6" id="KW-0949">S-adenosyl-L-methionine</keyword>
<dbReference type="InterPro" id="IPR012340">
    <property type="entry name" value="NA-bd_OB-fold"/>
</dbReference>
<dbReference type="Pfam" id="PF05958">
    <property type="entry name" value="tRNA_U5-meth_tr"/>
    <property type="match status" value="1"/>
</dbReference>
<dbReference type="RefSeq" id="WP_140453328.1">
    <property type="nucleotide sequence ID" value="NZ_VFRP01000004.1"/>
</dbReference>
<dbReference type="CDD" id="cd02440">
    <property type="entry name" value="AdoMet_MTases"/>
    <property type="match status" value="1"/>
</dbReference>
<feature type="active site" description="Nucleophile" evidence="6">
    <location>
        <position position="371"/>
    </location>
</feature>
<evidence type="ECO:0000256" key="4">
    <source>
        <dbReference type="ARBA" id="ARBA00022691"/>
    </source>
</evidence>
<dbReference type="GO" id="GO:0070475">
    <property type="term" value="P:rRNA base methylation"/>
    <property type="evidence" value="ECO:0007669"/>
    <property type="project" value="TreeGrafter"/>
</dbReference>
<evidence type="ECO:0000313" key="7">
    <source>
        <dbReference type="EMBL" id="TPE52086.1"/>
    </source>
</evidence>
<dbReference type="InterPro" id="IPR010280">
    <property type="entry name" value="U5_MeTrfase_fam"/>
</dbReference>
<keyword evidence="1" id="KW-0408">Iron</keyword>
<dbReference type="GO" id="GO:0051539">
    <property type="term" value="F:4 iron, 4 sulfur cluster binding"/>
    <property type="evidence" value="ECO:0007669"/>
    <property type="project" value="UniProtKB-KW"/>
</dbReference>
<dbReference type="EMBL" id="VFRP01000004">
    <property type="protein sequence ID" value="TPE52086.1"/>
    <property type="molecule type" value="Genomic_DNA"/>
</dbReference>
<dbReference type="OrthoDB" id="9804590at2"/>